<dbReference type="PANTHER" id="PTHR12835:SF5">
    <property type="entry name" value="BIOTIN--PROTEIN LIGASE"/>
    <property type="match status" value="1"/>
</dbReference>
<dbReference type="CDD" id="cd16442">
    <property type="entry name" value="BPL"/>
    <property type="match status" value="1"/>
</dbReference>
<organism evidence="6 7">
    <name type="scientific">Algivirga pacifica</name>
    <dbReference type="NCBI Taxonomy" id="1162670"/>
    <lineage>
        <taxon>Bacteria</taxon>
        <taxon>Pseudomonadati</taxon>
        <taxon>Bacteroidota</taxon>
        <taxon>Cytophagia</taxon>
        <taxon>Cytophagales</taxon>
        <taxon>Flammeovirgaceae</taxon>
        <taxon>Algivirga</taxon>
    </lineage>
</organism>
<dbReference type="PANTHER" id="PTHR12835">
    <property type="entry name" value="BIOTIN PROTEIN LIGASE"/>
    <property type="match status" value="1"/>
</dbReference>
<evidence type="ECO:0000256" key="4">
    <source>
        <dbReference type="ARBA" id="ARBA00047846"/>
    </source>
</evidence>
<dbReference type="Pfam" id="PF03099">
    <property type="entry name" value="BPL_LplA_LipB"/>
    <property type="match status" value="1"/>
</dbReference>
<evidence type="ECO:0000313" key="6">
    <source>
        <dbReference type="EMBL" id="GAA4821818.1"/>
    </source>
</evidence>
<dbReference type="InterPro" id="IPR003142">
    <property type="entry name" value="BPL_C"/>
</dbReference>
<sequence length="227" mass="25816">MLQKGPVIEGTIIYTPEQTAGRGQRGNQWEAKANKNLTFSMILKPTFLQAQEQFQLNVAVSLGIMDFFREVIGLSVKVKWPNDIYVEDRKICGILIENFLHGNSISHAIIGIGINVNQQVFDHPKATSIALEVGKQYKLESLLEEIAQYIEARYLKLKNQGYLALKTAYLQSLYWYQEVHQFERLTEVGKGTIFEGSILGIDTHGKLILQSEKGLETFGLKEIRFHQ</sequence>
<dbReference type="PROSITE" id="PS51733">
    <property type="entry name" value="BPL_LPL_CATALYTIC"/>
    <property type="match status" value="1"/>
</dbReference>
<comment type="catalytic activity">
    <reaction evidence="4">
        <text>biotin + L-lysyl-[protein] + ATP = N(6)-biotinyl-L-lysyl-[protein] + AMP + diphosphate + H(+)</text>
        <dbReference type="Rhea" id="RHEA:11756"/>
        <dbReference type="Rhea" id="RHEA-COMP:9752"/>
        <dbReference type="Rhea" id="RHEA-COMP:10505"/>
        <dbReference type="ChEBI" id="CHEBI:15378"/>
        <dbReference type="ChEBI" id="CHEBI:29969"/>
        <dbReference type="ChEBI" id="CHEBI:30616"/>
        <dbReference type="ChEBI" id="CHEBI:33019"/>
        <dbReference type="ChEBI" id="CHEBI:57586"/>
        <dbReference type="ChEBI" id="CHEBI:83144"/>
        <dbReference type="ChEBI" id="CHEBI:456215"/>
        <dbReference type="EC" id="6.3.4.15"/>
    </reaction>
</comment>
<dbReference type="SUPFAM" id="SSF55681">
    <property type="entry name" value="Class II aaRS and biotin synthetases"/>
    <property type="match status" value="1"/>
</dbReference>
<dbReference type="InterPro" id="IPR004408">
    <property type="entry name" value="Biotin_CoA_COase_ligase"/>
</dbReference>
<dbReference type="GO" id="GO:0016874">
    <property type="term" value="F:ligase activity"/>
    <property type="evidence" value="ECO:0007669"/>
    <property type="project" value="UniProtKB-KW"/>
</dbReference>
<dbReference type="InterPro" id="IPR004143">
    <property type="entry name" value="BPL_LPL_catalytic"/>
</dbReference>
<dbReference type="EMBL" id="BAABJX010000005">
    <property type="protein sequence ID" value="GAA4821818.1"/>
    <property type="molecule type" value="Genomic_DNA"/>
</dbReference>
<proteinExistence type="predicted"/>
<evidence type="ECO:0000256" key="2">
    <source>
        <dbReference type="ARBA" id="ARBA00023267"/>
    </source>
</evidence>
<dbReference type="Pfam" id="PF02237">
    <property type="entry name" value="BPL_C"/>
    <property type="match status" value="1"/>
</dbReference>
<feature type="domain" description="BPL/LPL catalytic" evidence="5">
    <location>
        <begin position="1"/>
        <end position="158"/>
    </location>
</feature>
<dbReference type="EC" id="6.3.4.15" evidence="3"/>
<evidence type="ECO:0000256" key="1">
    <source>
        <dbReference type="ARBA" id="ARBA00022598"/>
    </source>
</evidence>
<dbReference type="NCBIfam" id="TIGR00121">
    <property type="entry name" value="birA_ligase"/>
    <property type="match status" value="1"/>
</dbReference>
<dbReference type="InterPro" id="IPR045864">
    <property type="entry name" value="aa-tRNA-synth_II/BPL/LPL"/>
</dbReference>
<evidence type="ECO:0000256" key="3">
    <source>
        <dbReference type="ARBA" id="ARBA00024227"/>
    </source>
</evidence>
<reference evidence="7" key="1">
    <citation type="journal article" date="2019" name="Int. J. Syst. Evol. Microbiol.">
        <title>The Global Catalogue of Microorganisms (GCM) 10K type strain sequencing project: providing services to taxonomists for standard genome sequencing and annotation.</title>
        <authorList>
            <consortium name="The Broad Institute Genomics Platform"/>
            <consortium name="The Broad Institute Genome Sequencing Center for Infectious Disease"/>
            <person name="Wu L."/>
            <person name="Ma J."/>
        </authorList>
    </citation>
    <scope>NUCLEOTIDE SEQUENCE [LARGE SCALE GENOMIC DNA]</scope>
    <source>
        <strain evidence="7">JCM 18326</strain>
    </source>
</reference>
<evidence type="ECO:0000313" key="7">
    <source>
        <dbReference type="Proteomes" id="UP001500298"/>
    </source>
</evidence>
<comment type="caution">
    <text evidence="6">The sequence shown here is derived from an EMBL/GenBank/DDBJ whole genome shotgun (WGS) entry which is preliminary data.</text>
</comment>
<name>A0ABP9D2T9_9BACT</name>
<protein>
    <recommendedName>
        <fullName evidence="3">biotin--[biotin carboxyl-carrier protein] ligase</fullName>
        <ecNumber evidence="3">6.3.4.15</ecNumber>
    </recommendedName>
</protein>
<accession>A0ABP9D2T9</accession>
<gene>
    <name evidence="6" type="ORF">GCM10023331_02750</name>
</gene>
<keyword evidence="2" id="KW-0092">Biotin</keyword>
<dbReference type="Gene3D" id="3.30.930.10">
    <property type="entry name" value="Bira Bifunctional Protein, Domain 2"/>
    <property type="match status" value="1"/>
</dbReference>
<evidence type="ECO:0000259" key="5">
    <source>
        <dbReference type="PROSITE" id="PS51733"/>
    </source>
</evidence>
<keyword evidence="7" id="KW-1185">Reference proteome</keyword>
<dbReference type="Proteomes" id="UP001500298">
    <property type="component" value="Unassembled WGS sequence"/>
</dbReference>
<keyword evidence="1 6" id="KW-0436">Ligase</keyword>